<dbReference type="RefSeq" id="WP_201655193.1">
    <property type="nucleotide sequence ID" value="NZ_CP068047.1"/>
</dbReference>
<dbReference type="Proteomes" id="UP000595460">
    <property type="component" value="Chromosome"/>
</dbReference>
<keyword evidence="1" id="KW-0732">Signal</keyword>
<accession>A0ABX7C0B2</accession>
<feature type="chain" id="PRO_5047545684" description="DUF2147 domain-containing protein" evidence="1">
    <location>
        <begin position="28"/>
        <end position="148"/>
    </location>
</feature>
<organism evidence="2 3">
    <name type="scientific">Devosia oryziradicis</name>
    <dbReference type="NCBI Taxonomy" id="2801335"/>
    <lineage>
        <taxon>Bacteria</taxon>
        <taxon>Pseudomonadati</taxon>
        <taxon>Pseudomonadota</taxon>
        <taxon>Alphaproteobacteria</taxon>
        <taxon>Hyphomicrobiales</taxon>
        <taxon>Devosiaceae</taxon>
        <taxon>Devosia</taxon>
    </lineage>
</organism>
<sequence>MTFLPTKFAPTAVVLAALWGAMLPASAADLLTGDWHGSYICYQGLTRLALVIMPDGDRWTGRFMFGPHESNPNVPFGSYDITVTETAGVYTIMPGDWVDQPDGYAAVGGSGTLSADMMTLSGKVNFDGCGGFEVTRLTPPPAISRKKK</sequence>
<protein>
    <recommendedName>
        <fullName evidence="4">DUF2147 domain-containing protein</fullName>
    </recommendedName>
</protein>
<evidence type="ECO:0000313" key="3">
    <source>
        <dbReference type="Proteomes" id="UP000595460"/>
    </source>
</evidence>
<feature type="signal peptide" evidence="1">
    <location>
        <begin position="1"/>
        <end position="27"/>
    </location>
</feature>
<gene>
    <name evidence="2" type="ORF">JI749_14170</name>
</gene>
<keyword evidence="3" id="KW-1185">Reference proteome</keyword>
<dbReference type="EMBL" id="CP068047">
    <property type="protein sequence ID" value="QQR35486.1"/>
    <property type="molecule type" value="Genomic_DNA"/>
</dbReference>
<evidence type="ECO:0008006" key="4">
    <source>
        <dbReference type="Google" id="ProtNLM"/>
    </source>
</evidence>
<evidence type="ECO:0000313" key="2">
    <source>
        <dbReference type="EMBL" id="QQR35486.1"/>
    </source>
</evidence>
<proteinExistence type="predicted"/>
<evidence type="ECO:0000256" key="1">
    <source>
        <dbReference type="SAM" id="SignalP"/>
    </source>
</evidence>
<name>A0ABX7C0B2_9HYPH</name>
<reference evidence="2 3" key="1">
    <citation type="submission" date="2021-01" db="EMBL/GenBank/DDBJ databases">
        <title>Genome seq and assembly of Devosia sp. G19.</title>
        <authorList>
            <person name="Chhetri G."/>
        </authorList>
    </citation>
    <scope>NUCLEOTIDE SEQUENCE [LARGE SCALE GENOMIC DNA]</scope>
    <source>
        <strain evidence="2 3">G19</strain>
    </source>
</reference>